<organism evidence="8 9">
    <name type="scientific">Boudabousia marimammalium</name>
    <dbReference type="NCBI Taxonomy" id="156892"/>
    <lineage>
        <taxon>Bacteria</taxon>
        <taxon>Bacillati</taxon>
        <taxon>Actinomycetota</taxon>
        <taxon>Actinomycetes</taxon>
        <taxon>Actinomycetales</taxon>
        <taxon>Actinomycetaceae</taxon>
        <taxon>Boudabousia</taxon>
    </lineage>
</organism>
<dbReference type="GO" id="GO:0030677">
    <property type="term" value="C:ribonuclease P complex"/>
    <property type="evidence" value="ECO:0007669"/>
    <property type="project" value="TreeGrafter"/>
</dbReference>
<dbReference type="GO" id="GO:0000049">
    <property type="term" value="F:tRNA binding"/>
    <property type="evidence" value="ECO:0007669"/>
    <property type="project" value="InterPro"/>
</dbReference>
<dbReference type="InterPro" id="IPR020539">
    <property type="entry name" value="RNase_P_CS"/>
</dbReference>
<reference evidence="9" key="1">
    <citation type="submission" date="2016-11" db="EMBL/GenBank/DDBJ databases">
        <title>Actinomyces gypaetusis sp. nov. isolated from Gypaetus barbatus in Qinghai Tibet Plateau China.</title>
        <authorList>
            <person name="Meng X."/>
        </authorList>
    </citation>
    <scope>NUCLEOTIDE SEQUENCE [LARGE SCALE GENOMIC DNA]</scope>
    <source>
        <strain evidence="9">DSM 15383</strain>
    </source>
</reference>
<evidence type="ECO:0000313" key="8">
    <source>
        <dbReference type="EMBL" id="OKL50563.1"/>
    </source>
</evidence>
<dbReference type="Pfam" id="PF00825">
    <property type="entry name" value="Ribonuclease_P"/>
    <property type="match status" value="1"/>
</dbReference>
<keyword evidence="4" id="KW-0255">Endonuclease</keyword>
<dbReference type="OrthoDB" id="196964at2"/>
<keyword evidence="6" id="KW-0694">RNA-binding</keyword>
<evidence type="ECO:0000256" key="1">
    <source>
        <dbReference type="ARBA" id="ARBA00002663"/>
    </source>
</evidence>
<evidence type="ECO:0000256" key="3">
    <source>
        <dbReference type="ARBA" id="ARBA00022722"/>
    </source>
</evidence>
<dbReference type="EMBL" id="MPDM01000001">
    <property type="protein sequence ID" value="OKL50563.1"/>
    <property type="molecule type" value="Genomic_DNA"/>
</dbReference>
<evidence type="ECO:0000256" key="5">
    <source>
        <dbReference type="ARBA" id="ARBA00022801"/>
    </source>
</evidence>
<evidence type="ECO:0000256" key="4">
    <source>
        <dbReference type="ARBA" id="ARBA00022759"/>
    </source>
</evidence>
<dbReference type="PANTHER" id="PTHR33992">
    <property type="entry name" value="RIBONUCLEASE P PROTEIN COMPONENT"/>
    <property type="match status" value="1"/>
</dbReference>
<evidence type="ECO:0000256" key="7">
    <source>
        <dbReference type="NCBIfam" id="TIGR00188"/>
    </source>
</evidence>
<dbReference type="InterPro" id="IPR000100">
    <property type="entry name" value="RNase_P"/>
</dbReference>
<dbReference type="GO" id="GO:0042781">
    <property type="term" value="F:3'-tRNA processing endoribonuclease activity"/>
    <property type="evidence" value="ECO:0007669"/>
    <property type="project" value="TreeGrafter"/>
</dbReference>
<dbReference type="InterPro" id="IPR020568">
    <property type="entry name" value="Ribosomal_Su5_D2-typ_SF"/>
</dbReference>
<dbReference type="GO" id="GO:0004526">
    <property type="term" value="F:ribonuclease P activity"/>
    <property type="evidence" value="ECO:0007669"/>
    <property type="project" value="UniProtKB-UniRule"/>
</dbReference>
<accession>A0A1Q5PSQ6</accession>
<dbReference type="InterPro" id="IPR014721">
    <property type="entry name" value="Ribsml_uS5_D2-typ_fold_subgr"/>
</dbReference>
<protein>
    <recommendedName>
        <fullName evidence="7">Ribonuclease P protein component</fullName>
        <ecNumber evidence="7">3.1.26.5</ecNumber>
    </recommendedName>
</protein>
<dbReference type="STRING" id="156892.BM477_00945"/>
<keyword evidence="2" id="KW-0819">tRNA processing</keyword>
<dbReference type="SUPFAM" id="SSF54211">
    <property type="entry name" value="Ribosomal protein S5 domain 2-like"/>
    <property type="match status" value="1"/>
</dbReference>
<keyword evidence="3" id="KW-0540">Nuclease</keyword>
<evidence type="ECO:0000256" key="2">
    <source>
        <dbReference type="ARBA" id="ARBA00022694"/>
    </source>
</evidence>
<keyword evidence="5" id="KW-0378">Hydrolase</keyword>
<evidence type="ECO:0000256" key="6">
    <source>
        <dbReference type="ARBA" id="ARBA00022884"/>
    </source>
</evidence>
<dbReference type="EC" id="3.1.26.5" evidence="7"/>
<dbReference type="Proteomes" id="UP000186465">
    <property type="component" value="Unassembled WGS sequence"/>
</dbReference>
<comment type="caution">
    <text evidence="8">The sequence shown here is derived from an EMBL/GenBank/DDBJ whole genome shotgun (WGS) entry which is preliminary data.</text>
</comment>
<dbReference type="AlphaFoldDB" id="A0A1Q5PSQ6"/>
<dbReference type="NCBIfam" id="TIGR00188">
    <property type="entry name" value="rnpA"/>
    <property type="match status" value="1"/>
</dbReference>
<keyword evidence="9" id="KW-1185">Reference proteome</keyword>
<dbReference type="PANTHER" id="PTHR33992:SF1">
    <property type="entry name" value="RIBONUCLEASE P PROTEIN COMPONENT"/>
    <property type="match status" value="1"/>
</dbReference>
<evidence type="ECO:0000313" key="9">
    <source>
        <dbReference type="Proteomes" id="UP000186465"/>
    </source>
</evidence>
<name>A0A1Q5PSQ6_9ACTO</name>
<proteinExistence type="predicted"/>
<sequence length="122" mass="13190">MVRADDFKTTFRRGSRAVTPRIIVHAQADKSLAESVLVGFVVPKKQIAKATGRNLVKRRLRASIGEQLPNIPGGTRIVVQAKAAAREASYETLAGDLEKSLPKAIARAQEMAAKREGEVVNA</sequence>
<dbReference type="PROSITE" id="PS00648">
    <property type="entry name" value="RIBONUCLEASE_P"/>
    <property type="match status" value="1"/>
</dbReference>
<gene>
    <name evidence="8" type="ORF">BM477_00945</name>
</gene>
<dbReference type="Gene3D" id="3.30.230.10">
    <property type="match status" value="1"/>
</dbReference>
<comment type="function">
    <text evidence="1">RNaseP catalyzes the removal of the 5'-leader sequence from pre-tRNA to produce the mature 5'-terminus. It can also cleave other RNA substrates such as 4.5S RNA. The protein component plays an auxiliary but essential role in vivo by binding to the 5'-leader sequence and broadening the substrate specificity of the ribozyme.</text>
</comment>